<name>I7I9T6_BABMR</name>
<keyword evidence="13" id="KW-1185">Reference proteome</keyword>
<proteinExistence type="predicted"/>
<comment type="cofactor">
    <cofactor evidence="1">
        <name>pyruvate</name>
        <dbReference type="ChEBI" id="CHEBI:15361"/>
    </cofactor>
</comment>
<evidence type="ECO:0000256" key="9">
    <source>
        <dbReference type="ARBA" id="ARBA00023264"/>
    </source>
</evidence>
<dbReference type="Pfam" id="PF02666">
    <property type="entry name" value="PS_Dcarbxylase"/>
    <property type="match status" value="1"/>
</dbReference>
<keyword evidence="4" id="KW-0444">Lipid biosynthesis</keyword>
<evidence type="ECO:0000256" key="11">
    <source>
        <dbReference type="ARBA" id="ARBA00024326"/>
    </source>
</evidence>
<protein>
    <recommendedName>
        <fullName evidence="3">phosphatidylserine decarboxylase</fullName>
        <ecNumber evidence="3">4.1.1.65</ecNumber>
    </recommendedName>
</protein>
<dbReference type="GeneID" id="24426056"/>
<keyword evidence="5" id="KW-0210">Decarboxylase</keyword>
<keyword evidence="9" id="KW-1208">Phospholipid metabolism</keyword>
<dbReference type="GO" id="GO:0006646">
    <property type="term" value="P:phosphatidylethanolamine biosynthetic process"/>
    <property type="evidence" value="ECO:0007669"/>
    <property type="project" value="UniProtKB-UniPathway"/>
</dbReference>
<keyword evidence="8 12" id="KW-0456">Lyase</keyword>
<gene>
    <name evidence="12" type="ORF">BmR1_04g07045</name>
</gene>
<evidence type="ECO:0000313" key="13">
    <source>
        <dbReference type="Proteomes" id="UP000002899"/>
    </source>
</evidence>
<dbReference type="RefSeq" id="XP_012650012.1">
    <property type="nucleotide sequence ID" value="XM_012794558.1"/>
</dbReference>
<dbReference type="InterPro" id="IPR003817">
    <property type="entry name" value="PS_Dcarbxylase"/>
</dbReference>
<sequence length="354" mass="40232">MLNYVISSFKTAPFKSSQVVLFLGFGLLMNHKYRTACSFNSRLSDIQSPSKLYLLHVLFNRSLSFAFSKVVDMPIPQPLRLPVFKTLVYSLGIDTSELVYPLDAYESLAMFFTRNLPECARPIQDYSNNTLTSPVDGRVMVWGEIDRDRVGQITVKGATYNVNCFLGEQISAKSDNTNRYDNYLANSATKKMEKRLHYIVLKIPLGAYHHFHSPTDFYLTERRYFPGESLPLGKFVTKYFSDIFTANERVVFKGINNCGNRLFIIPVGTFCLGKITHNVDLEFDTNRSGQIQVYLGGPIETKRYDTPIVYRKGDEIGEFKQGSAVVLIFESDGSVDWNVKIGDMVKIGEKIVKM</sequence>
<dbReference type="GO" id="GO:0004609">
    <property type="term" value="F:phosphatidylserine decarboxylase activity"/>
    <property type="evidence" value="ECO:0007669"/>
    <property type="project" value="UniProtKB-EC"/>
</dbReference>
<dbReference type="NCBIfam" id="TIGR00163">
    <property type="entry name" value="PS_decarb"/>
    <property type="match status" value="1"/>
</dbReference>
<dbReference type="InterPro" id="IPR033177">
    <property type="entry name" value="PSD-B"/>
</dbReference>
<dbReference type="UniPathway" id="UPA00558"/>
<evidence type="ECO:0000256" key="6">
    <source>
        <dbReference type="ARBA" id="ARBA00023098"/>
    </source>
</evidence>
<dbReference type="PANTHER" id="PTHR10067">
    <property type="entry name" value="PHOSPHATIDYLSERINE DECARBOXYLASE"/>
    <property type="match status" value="1"/>
</dbReference>
<comment type="pathway">
    <text evidence="2">Lipid metabolism.</text>
</comment>
<evidence type="ECO:0000256" key="1">
    <source>
        <dbReference type="ARBA" id="ARBA00001928"/>
    </source>
</evidence>
<organism evidence="12 13">
    <name type="scientific">Babesia microti (strain RI)</name>
    <dbReference type="NCBI Taxonomy" id="1133968"/>
    <lineage>
        <taxon>Eukaryota</taxon>
        <taxon>Sar</taxon>
        <taxon>Alveolata</taxon>
        <taxon>Apicomplexa</taxon>
        <taxon>Aconoidasida</taxon>
        <taxon>Piroplasmida</taxon>
        <taxon>Babesiidae</taxon>
        <taxon>Babesia</taxon>
    </lineage>
</organism>
<accession>I7I9T6</accession>
<dbReference type="VEuPathDB" id="PiroplasmaDB:BmR1_04g07045"/>
<keyword evidence="10" id="KW-0670">Pyruvate</keyword>
<dbReference type="Proteomes" id="UP000002899">
    <property type="component" value="Chromosome IV"/>
</dbReference>
<keyword evidence="7" id="KW-0594">Phospholipid biosynthesis</keyword>
<keyword evidence="6" id="KW-0443">Lipid metabolism</keyword>
<evidence type="ECO:0000256" key="2">
    <source>
        <dbReference type="ARBA" id="ARBA00005189"/>
    </source>
</evidence>
<reference evidence="12 13" key="1">
    <citation type="journal article" date="2012" name="Nucleic Acids Res.">
        <title>Sequencing of the smallest Apicomplexan genome from the human pathogen Babesia microti.</title>
        <authorList>
            <person name="Cornillot E."/>
            <person name="Hadj-Kaddour K."/>
            <person name="Dassouli A."/>
            <person name="Noel B."/>
            <person name="Ranwez V."/>
            <person name="Vacherie B."/>
            <person name="Augagneur Y."/>
            <person name="Bres V."/>
            <person name="Duclos A."/>
            <person name="Randazzo S."/>
            <person name="Carcy B."/>
            <person name="Debierre-Grockiego F."/>
            <person name="Delbecq S."/>
            <person name="Moubri-Menage K."/>
            <person name="Shams-Eldin H."/>
            <person name="Usmani-Brown S."/>
            <person name="Bringaud F."/>
            <person name="Wincker P."/>
            <person name="Vivares C.P."/>
            <person name="Schwarz R.T."/>
            <person name="Schetters T.P."/>
            <person name="Krause P.J."/>
            <person name="Gorenflot A."/>
            <person name="Berry V."/>
            <person name="Barbe V."/>
            <person name="Ben Mamoun C."/>
        </authorList>
    </citation>
    <scope>NUCLEOTIDE SEQUENCE [LARGE SCALE GENOMIC DNA]</scope>
    <source>
        <strain evidence="12 13">RI</strain>
    </source>
</reference>
<dbReference type="EC" id="4.1.1.65" evidence="3"/>
<evidence type="ECO:0000313" key="12">
    <source>
        <dbReference type="EMBL" id="CCF75604.1"/>
    </source>
</evidence>
<evidence type="ECO:0000256" key="5">
    <source>
        <dbReference type="ARBA" id="ARBA00022793"/>
    </source>
</evidence>
<reference evidence="12 13" key="2">
    <citation type="journal article" date="2013" name="PLoS ONE">
        <title>Whole genome mapping and re-organization of the nuclear and mitochondrial genomes of Babesia microti isolates.</title>
        <authorList>
            <person name="Cornillot E."/>
            <person name="Dassouli A."/>
            <person name="Garg A."/>
            <person name="Pachikara N."/>
            <person name="Randazzo S."/>
            <person name="Depoix D."/>
            <person name="Carcy B."/>
            <person name="Delbecq S."/>
            <person name="Frutos R."/>
            <person name="Silva J.C."/>
            <person name="Sutton R."/>
            <person name="Krause P.J."/>
            <person name="Mamoun C.B."/>
        </authorList>
    </citation>
    <scope>NUCLEOTIDE SEQUENCE [LARGE SCALE GENOMIC DNA]</scope>
    <source>
        <strain evidence="12 13">RI</strain>
    </source>
</reference>
<evidence type="ECO:0000256" key="7">
    <source>
        <dbReference type="ARBA" id="ARBA00023209"/>
    </source>
</evidence>
<comment type="pathway">
    <text evidence="11">Phospholipid metabolism; phosphatidylethanolamine biosynthesis.</text>
</comment>
<dbReference type="GO" id="GO:0005739">
    <property type="term" value="C:mitochondrion"/>
    <property type="evidence" value="ECO:0007669"/>
    <property type="project" value="TreeGrafter"/>
</dbReference>
<reference evidence="12 13" key="3">
    <citation type="journal article" date="2016" name="Sci. Rep.">
        <title>Genome-wide diversity and gene expression profiling of Babesia microti isolates identify polymorphic genes that mediate host-pathogen interactions.</title>
        <authorList>
            <person name="Silva J.C."/>
            <person name="Cornillot E."/>
            <person name="McCracken C."/>
            <person name="Usmani-Brown S."/>
            <person name="Dwivedi A."/>
            <person name="Ifeonu O.O."/>
            <person name="Crabtree J."/>
            <person name="Gotia H.T."/>
            <person name="Virji A.Z."/>
            <person name="Reynes C."/>
            <person name="Colinge J."/>
            <person name="Kumar V."/>
            <person name="Lawres L."/>
            <person name="Pazzi J.E."/>
            <person name="Pablo J.V."/>
            <person name="Hung C."/>
            <person name="Brancato J."/>
            <person name="Kumari P."/>
            <person name="Orvis J."/>
            <person name="Tretina K."/>
            <person name="Chibucos M."/>
            <person name="Ott S."/>
            <person name="Sadzewicz L."/>
            <person name="Sengamalay N."/>
            <person name="Shetty A.C."/>
            <person name="Su Q."/>
            <person name="Tallon L."/>
            <person name="Fraser C.M."/>
            <person name="Frutos R."/>
            <person name="Molina D.M."/>
            <person name="Krause P.J."/>
            <person name="Ben Mamoun C."/>
        </authorList>
    </citation>
    <scope>NUCLEOTIDE SEQUENCE [LARGE SCALE GENOMIC DNA]</scope>
    <source>
        <strain evidence="12 13">RI</strain>
    </source>
</reference>
<evidence type="ECO:0000256" key="3">
    <source>
        <dbReference type="ARBA" id="ARBA00012243"/>
    </source>
</evidence>
<dbReference type="EMBL" id="LN871599">
    <property type="protein sequence ID" value="CCF75604.1"/>
    <property type="molecule type" value="Genomic_DNA"/>
</dbReference>
<dbReference type="AlphaFoldDB" id="I7I9T6"/>
<evidence type="ECO:0000256" key="8">
    <source>
        <dbReference type="ARBA" id="ARBA00023239"/>
    </source>
</evidence>
<dbReference type="KEGG" id="bmic:BmR1_04g07045"/>
<evidence type="ECO:0000256" key="4">
    <source>
        <dbReference type="ARBA" id="ARBA00022516"/>
    </source>
</evidence>
<dbReference type="PANTHER" id="PTHR10067:SF6">
    <property type="entry name" value="PHOSPHATIDYLSERINE DECARBOXYLASE PROENZYME, MITOCHONDRIAL"/>
    <property type="match status" value="1"/>
</dbReference>
<dbReference type="OrthoDB" id="4330at2759"/>
<evidence type="ECO:0000256" key="10">
    <source>
        <dbReference type="ARBA" id="ARBA00023317"/>
    </source>
</evidence>